<dbReference type="PANTHER" id="PTHR21039:SF0">
    <property type="entry name" value="HISTIDINOL-PHOSPHATASE"/>
    <property type="match status" value="1"/>
</dbReference>
<evidence type="ECO:0000256" key="4">
    <source>
        <dbReference type="ARBA" id="ARBA00022605"/>
    </source>
</evidence>
<dbReference type="AlphaFoldDB" id="A0A1X0RF33"/>
<dbReference type="CDD" id="cd12110">
    <property type="entry name" value="PHP_HisPPase_Hisj_like"/>
    <property type="match status" value="1"/>
</dbReference>
<comment type="pathway">
    <text evidence="1 8">Amino-acid biosynthesis; L-histidine biosynthesis; L-histidine from 5-phospho-alpha-D-ribose 1-diphosphate: step 8/9.</text>
</comment>
<keyword evidence="5 8" id="KW-0378">Hydrolase</keyword>
<sequence length="301" mass="35152">MPYSFHSHSGQFCHHGHGLLEDVVKEAIRKKFRVYGLTEHMPRYAESELYPEEIEANCTPETLEQTYKDFYVEAKRLRDLYKDQISLLIGVEIEYIHHDYCNYVARLKDEVDYVVGSLHHVNTVPIDFSPELYQKALTEVNGNLVDLFVRYFDEQWAMLQAVQPQVVGHFDLIRIFADPSLADKVLLTPIVWECIVRNVDFIIGYGGLFEINSRSWKKNLTDAYPQRDIIKLIKQKGGKFTLSDDCHGPKDVGLFYEKIPQYLIENGIDNVYYLSKEGQGIVVKEHRDVVKDEFWNHLSNW</sequence>
<reference evidence="10" key="1">
    <citation type="journal article" date="2016" name="Proc. Natl. Acad. Sci. U.S.A.">
        <title>Lipid metabolic changes in an early divergent fungus govern the establishment of a mutualistic symbiosis with endobacteria.</title>
        <authorList>
            <person name="Lastovetsky O.A."/>
            <person name="Gaspar M.L."/>
            <person name="Mondo S.J."/>
            <person name="LaButti K.M."/>
            <person name="Sandor L."/>
            <person name="Grigoriev I.V."/>
            <person name="Henry S.A."/>
            <person name="Pawlowska T.E."/>
        </authorList>
    </citation>
    <scope>NUCLEOTIDE SEQUENCE [LARGE SCALE GENOMIC DNA]</scope>
    <source>
        <strain evidence="10">ATCC 52814</strain>
    </source>
</reference>
<evidence type="ECO:0000256" key="8">
    <source>
        <dbReference type="RuleBase" id="RU366003"/>
    </source>
</evidence>
<evidence type="ECO:0000256" key="6">
    <source>
        <dbReference type="ARBA" id="ARBA00023102"/>
    </source>
</evidence>
<dbReference type="UniPathway" id="UPA00031">
    <property type="reaction ID" value="UER00013"/>
</dbReference>
<dbReference type="NCBIfam" id="TIGR01856">
    <property type="entry name" value="hisJ_fam"/>
    <property type="match status" value="1"/>
</dbReference>
<feature type="domain" description="PHP" evidence="9">
    <location>
        <begin position="5"/>
        <end position="213"/>
    </location>
</feature>
<evidence type="ECO:0000256" key="1">
    <source>
        <dbReference type="ARBA" id="ARBA00004970"/>
    </source>
</evidence>
<evidence type="ECO:0000256" key="3">
    <source>
        <dbReference type="ARBA" id="ARBA00013085"/>
    </source>
</evidence>
<evidence type="ECO:0000256" key="7">
    <source>
        <dbReference type="ARBA" id="ARBA00049158"/>
    </source>
</evidence>
<evidence type="ECO:0000256" key="2">
    <source>
        <dbReference type="ARBA" id="ARBA00009152"/>
    </source>
</evidence>
<dbReference type="Gene3D" id="3.20.20.140">
    <property type="entry name" value="Metal-dependent hydrolases"/>
    <property type="match status" value="1"/>
</dbReference>
<dbReference type="GO" id="GO:0005737">
    <property type="term" value="C:cytoplasm"/>
    <property type="evidence" value="ECO:0007669"/>
    <property type="project" value="TreeGrafter"/>
</dbReference>
<dbReference type="InterPro" id="IPR010140">
    <property type="entry name" value="Histidinol_P_phosphatase_HisJ"/>
</dbReference>
<dbReference type="EMBL" id="KV921864">
    <property type="protein sequence ID" value="ORE10632.1"/>
    <property type="molecule type" value="Genomic_DNA"/>
</dbReference>
<keyword evidence="6 8" id="KW-0368">Histidine biosynthesis</keyword>
<dbReference type="InterPro" id="IPR004013">
    <property type="entry name" value="PHP_dom"/>
</dbReference>
<name>A0A1X0RF33_RHIZD</name>
<dbReference type="Proteomes" id="UP000242414">
    <property type="component" value="Unassembled WGS sequence"/>
</dbReference>
<organism evidence="10">
    <name type="scientific">Rhizopus microsporus var. microsporus</name>
    <dbReference type="NCBI Taxonomy" id="86635"/>
    <lineage>
        <taxon>Eukaryota</taxon>
        <taxon>Fungi</taxon>
        <taxon>Fungi incertae sedis</taxon>
        <taxon>Mucoromycota</taxon>
        <taxon>Mucoromycotina</taxon>
        <taxon>Mucoromycetes</taxon>
        <taxon>Mucorales</taxon>
        <taxon>Mucorineae</taxon>
        <taxon>Rhizopodaceae</taxon>
        <taxon>Rhizopus</taxon>
    </lineage>
</organism>
<comment type="similarity">
    <text evidence="2 8">Belongs to the PHP hydrolase family. HisK subfamily.</text>
</comment>
<dbReference type="GO" id="GO:0000105">
    <property type="term" value="P:L-histidine biosynthetic process"/>
    <property type="evidence" value="ECO:0007669"/>
    <property type="project" value="UniProtKB-UniRule"/>
</dbReference>
<dbReference type="PANTHER" id="PTHR21039">
    <property type="entry name" value="HISTIDINOL PHOSPHATASE-RELATED"/>
    <property type="match status" value="1"/>
</dbReference>
<gene>
    <name evidence="10" type="ORF">BCV72DRAFT_16350</name>
</gene>
<accession>A0A1X0RF33</accession>
<dbReference type="Pfam" id="PF02811">
    <property type="entry name" value="PHP"/>
    <property type="match status" value="1"/>
</dbReference>
<proteinExistence type="inferred from homology"/>
<dbReference type="EC" id="3.1.3.15" evidence="3 8"/>
<evidence type="ECO:0000259" key="9">
    <source>
        <dbReference type="Pfam" id="PF02811"/>
    </source>
</evidence>
<dbReference type="GO" id="GO:0004401">
    <property type="term" value="F:histidinol-phosphatase activity"/>
    <property type="evidence" value="ECO:0007669"/>
    <property type="project" value="UniProtKB-UniRule"/>
</dbReference>
<dbReference type="InterPro" id="IPR016195">
    <property type="entry name" value="Pol/histidinol_Pase-like"/>
</dbReference>
<evidence type="ECO:0000313" key="10">
    <source>
        <dbReference type="EMBL" id="ORE10632.1"/>
    </source>
</evidence>
<dbReference type="OrthoDB" id="5957391at2759"/>
<comment type="catalytic activity">
    <reaction evidence="7 8">
        <text>L-histidinol phosphate + H2O = L-histidinol + phosphate</text>
        <dbReference type="Rhea" id="RHEA:14465"/>
        <dbReference type="ChEBI" id="CHEBI:15377"/>
        <dbReference type="ChEBI" id="CHEBI:43474"/>
        <dbReference type="ChEBI" id="CHEBI:57699"/>
        <dbReference type="ChEBI" id="CHEBI:57980"/>
        <dbReference type="EC" id="3.1.3.15"/>
    </reaction>
</comment>
<dbReference type="VEuPathDB" id="FungiDB:BCV72DRAFT_16350"/>
<protein>
    <recommendedName>
        <fullName evidence="3 8">Histidinol-phosphatase</fullName>
        <shortName evidence="8">HolPase</shortName>
        <ecNumber evidence="3 8">3.1.3.15</ecNumber>
    </recommendedName>
</protein>
<evidence type="ECO:0000256" key="5">
    <source>
        <dbReference type="ARBA" id="ARBA00022801"/>
    </source>
</evidence>
<keyword evidence="4 8" id="KW-0028">Amino-acid biosynthesis</keyword>
<dbReference type="SUPFAM" id="SSF89550">
    <property type="entry name" value="PHP domain-like"/>
    <property type="match status" value="1"/>
</dbReference>